<gene>
    <name evidence="8" type="ORF">RchiOBHm_Chr2g0103401</name>
</gene>
<dbReference type="AlphaFoldDB" id="A0A2P6RMW0"/>
<keyword evidence="9" id="KW-1185">Reference proteome</keyword>
<dbReference type="EMBL" id="PDCK01000040">
    <property type="protein sequence ID" value="PRQ47776.1"/>
    <property type="molecule type" value="Genomic_DNA"/>
</dbReference>
<feature type="domain" description="TF-B3" evidence="7">
    <location>
        <begin position="304"/>
        <end position="399"/>
    </location>
</feature>
<dbReference type="Gramene" id="PRQ47776">
    <property type="protein sequence ID" value="PRQ47776"/>
    <property type="gene ID" value="RchiOBHm_Chr2g0103401"/>
</dbReference>
<evidence type="ECO:0000256" key="2">
    <source>
        <dbReference type="ARBA" id="ARBA00023015"/>
    </source>
</evidence>
<comment type="caution">
    <text evidence="8">The sequence shown here is derived from an EMBL/GenBank/DDBJ whole genome shotgun (WGS) entry which is preliminary data.</text>
</comment>
<feature type="compositionally biased region" description="Acidic residues" evidence="6">
    <location>
        <begin position="190"/>
        <end position="232"/>
    </location>
</feature>
<name>A0A2P6RMW0_ROSCH</name>
<sequence length="404" mass="46122">MATERNPSFFKVLQGDQFSIKLKIPRAFLQYFNGKVPPKCFLQTLGQTWLVDVEKVNHKFYFQLGWNRFVQDNGLKYGQLLVFRYAGNSDFHVDIFGINTCKNLCVIPEMEEANEYDDDVSLEILDDFPPCQRKTEEKSLLSCPLPHKKNKTSSSGRADITPNFRKRVPHLEKSQMKRKKAHWFKSEMIDNSDTDSGDEDDHDEEDDDENEDDEEEEEETQDEEVEEEDDGDSVGTLNDSLPCSRTVGKYTLASRLHQRERKISSAKAKTNIKTVGGLSREEKILKVIALQRANAFKSNSVNPCFMVSLSATYAHGAFLNLPRSFAAVHFTNPQPSHVILWVEKSSWFVKVSYIGTATRLQAGWSEFVHVKNLKIGDACVFVLTDAINFQYDVEIFRVTDAVCS</sequence>
<dbReference type="InterPro" id="IPR003340">
    <property type="entry name" value="B3_DNA-bd"/>
</dbReference>
<evidence type="ECO:0000313" key="8">
    <source>
        <dbReference type="EMBL" id="PRQ47776.1"/>
    </source>
</evidence>
<evidence type="ECO:0000256" key="6">
    <source>
        <dbReference type="SAM" id="MobiDB-lite"/>
    </source>
</evidence>
<evidence type="ECO:0000259" key="7">
    <source>
        <dbReference type="PROSITE" id="PS50863"/>
    </source>
</evidence>
<dbReference type="CDD" id="cd10017">
    <property type="entry name" value="B3_DNA"/>
    <property type="match status" value="2"/>
</dbReference>
<evidence type="ECO:0000313" key="9">
    <source>
        <dbReference type="Proteomes" id="UP000238479"/>
    </source>
</evidence>
<keyword evidence="5" id="KW-0539">Nucleus</keyword>
<protein>
    <submittedName>
        <fullName evidence="8">Putative transcription factor B3-Domain family</fullName>
    </submittedName>
</protein>
<dbReference type="PANTHER" id="PTHR31920">
    <property type="entry name" value="B3 DOMAIN-CONTAINING"/>
    <property type="match status" value="1"/>
</dbReference>
<proteinExistence type="predicted"/>
<keyword evidence="2" id="KW-0805">Transcription regulation</keyword>
<comment type="subcellular location">
    <subcellularLocation>
        <location evidence="1">Nucleus</location>
    </subcellularLocation>
</comment>
<dbReference type="SUPFAM" id="SSF101936">
    <property type="entry name" value="DNA-binding pseudobarrel domain"/>
    <property type="match status" value="2"/>
</dbReference>
<feature type="domain" description="TF-B3" evidence="7">
    <location>
        <begin position="22"/>
        <end position="99"/>
    </location>
</feature>
<dbReference type="PANTHER" id="PTHR31920:SF148">
    <property type="entry name" value="B3 DOMAIN-CONTAINING PROTEIN OS03G0621600"/>
    <property type="match status" value="1"/>
</dbReference>
<evidence type="ECO:0000256" key="4">
    <source>
        <dbReference type="ARBA" id="ARBA00023163"/>
    </source>
</evidence>
<evidence type="ECO:0000256" key="5">
    <source>
        <dbReference type="ARBA" id="ARBA00023242"/>
    </source>
</evidence>
<evidence type="ECO:0000256" key="3">
    <source>
        <dbReference type="ARBA" id="ARBA00023125"/>
    </source>
</evidence>
<dbReference type="PROSITE" id="PS50863">
    <property type="entry name" value="B3"/>
    <property type="match status" value="2"/>
</dbReference>
<dbReference type="Gene3D" id="2.40.330.10">
    <property type="entry name" value="DNA-binding pseudobarrel domain"/>
    <property type="match status" value="2"/>
</dbReference>
<accession>A0A2P6RMW0</accession>
<dbReference type="Proteomes" id="UP000238479">
    <property type="component" value="Chromosome 2"/>
</dbReference>
<reference evidence="8 9" key="1">
    <citation type="journal article" date="2018" name="Nat. Genet.">
        <title>The Rosa genome provides new insights in the design of modern roses.</title>
        <authorList>
            <person name="Bendahmane M."/>
        </authorList>
    </citation>
    <scope>NUCLEOTIDE SEQUENCE [LARGE SCALE GENOMIC DNA]</scope>
    <source>
        <strain evidence="9">cv. Old Blush</strain>
    </source>
</reference>
<dbReference type="InterPro" id="IPR050655">
    <property type="entry name" value="Plant_B3_domain"/>
</dbReference>
<organism evidence="8 9">
    <name type="scientific">Rosa chinensis</name>
    <name type="common">China rose</name>
    <dbReference type="NCBI Taxonomy" id="74649"/>
    <lineage>
        <taxon>Eukaryota</taxon>
        <taxon>Viridiplantae</taxon>
        <taxon>Streptophyta</taxon>
        <taxon>Embryophyta</taxon>
        <taxon>Tracheophyta</taxon>
        <taxon>Spermatophyta</taxon>
        <taxon>Magnoliopsida</taxon>
        <taxon>eudicotyledons</taxon>
        <taxon>Gunneridae</taxon>
        <taxon>Pentapetalae</taxon>
        <taxon>rosids</taxon>
        <taxon>fabids</taxon>
        <taxon>Rosales</taxon>
        <taxon>Rosaceae</taxon>
        <taxon>Rosoideae</taxon>
        <taxon>Rosoideae incertae sedis</taxon>
        <taxon>Rosa</taxon>
    </lineage>
</organism>
<feature type="region of interest" description="Disordered" evidence="6">
    <location>
        <begin position="139"/>
        <end position="242"/>
    </location>
</feature>
<dbReference type="InterPro" id="IPR015300">
    <property type="entry name" value="DNA-bd_pseudobarrel_sf"/>
</dbReference>
<dbReference type="Pfam" id="PF02362">
    <property type="entry name" value="B3"/>
    <property type="match status" value="2"/>
</dbReference>
<keyword evidence="3" id="KW-0238">DNA-binding</keyword>
<evidence type="ECO:0000256" key="1">
    <source>
        <dbReference type="ARBA" id="ARBA00004123"/>
    </source>
</evidence>
<dbReference type="STRING" id="74649.A0A2P6RMW0"/>
<dbReference type="GO" id="GO:0005634">
    <property type="term" value="C:nucleus"/>
    <property type="evidence" value="ECO:0007669"/>
    <property type="project" value="UniProtKB-SubCell"/>
</dbReference>
<keyword evidence="4" id="KW-0804">Transcription</keyword>
<dbReference type="SMART" id="SM01019">
    <property type="entry name" value="B3"/>
    <property type="match status" value="2"/>
</dbReference>
<dbReference type="GO" id="GO:0003677">
    <property type="term" value="F:DNA binding"/>
    <property type="evidence" value="ECO:0007669"/>
    <property type="project" value="UniProtKB-KW"/>
</dbReference>
<dbReference type="OrthoDB" id="1179824at2759"/>